<evidence type="ECO:0000313" key="1">
    <source>
        <dbReference type="EMBL" id="QDT35104.1"/>
    </source>
</evidence>
<proteinExistence type="predicted"/>
<accession>A0A517QTY0</accession>
<dbReference type="AlphaFoldDB" id="A0A517QTY0"/>
<dbReference type="Proteomes" id="UP000315724">
    <property type="component" value="Chromosome"/>
</dbReference>
<protein>
    <submittedName>
        <fullName evidence="1">Uncharacterized protein</fullName>
    </submittedName>
</protein>
<gene>
    <name evidence="1" type="ORF">Mal48_43790</name>
</gene>
<dbReference type="EMBL" id="CP036267">
    <property type="protein sequence ID" value="QDT35104.1"/>
    <property type="molecule type" value="Genomic_DNA"/>
</dbReference>
<name>A0A517QTY0_9PLAN</name>
<reference evidence="1 2" key="1">
    <citation type="submission" date="2019-02" db="EMBL/GenBank/DDBJ databases">
        <title>Deep-cultivation of Planctomycetes and their phenomic and genomic characterization uncovers novel biology.</title>
        <authorList>
            <person name="Wiegand S."/>
            <person name="Jogler M."/>
            <person name="Boedeker C."/>
            <person name="Pinto D."/>
            <person name="Vollmers J."/>
            <person name="Rivas-Marin E."/>
            <person name="Kohn T."/>
            <person name="Peeters S.H."/>
            <person name="Heuer A."/>
            <person name="Rast P."/>
            <person name="Oberbeckmann S."/>
            <person name="Bunk B."/>
            <person name="Jeske O."/>
            <person name="Meyerdierks A."/>
            <person name="Storesund J.E."/>
            <person name="Kallscheuer N."/>
            <person name="Luecker S."/>
            <person name="Lage O.M."/>
            <person name="Pohl T."/>
            <person name="Merkel B.J."/>
            <person name="Hornburger P."/>
            <person name="Mueller R.-W."/>
            <person name="Bruemmer F."/>
            <person name="Labrenz M."/>
            <person name="Spormann A.M."/>
            <person name="Op den Camp H."/>
            <person name="Overmann J."/>
            <person name="Amann R."/>
            <person name="Jetten M.S.M."/>
            <person name="Mascher T."/>
            <person name="Medema M.H."/>
            <person name="Devos D.P."/>
            <person name="Kaster A.-K."/>
            <person name="Ovreas L."/>
            <person name="Rohde M."/>
            <person name="Galperin M.Y."/>
            <person name="Jogler C."/>
        </authorList>
    </citation>
    <scope>NUCLEOTIDE SEQUENCE [LARGE SCALE GENOMIC DNA]</scope>
    <source>
        <strain evidence="1 2">Mal48</strain>
    </source>
</reference>
<dbReference type="KEGG" id="tpol:Mal48_43790"/>
<keyword evidence="2" id="KW-1185">Reference proteome</keyword>
<organism evidence="1 2">
    <name type="scientific">Thalassoglobus polymorphus</name>
    <dbReference type="NCBI Taxonomy" id="2527994"/>
    <lineage>
        <taxon>Bacteria</taxon>
        <taxon>Pseudomonadati</taxon>
        <taxon>Planctomycetota</taxon>
        <taxon>Planctomycetia</taxon>
        <taxon>Planctomycetales</taxon>
        <taxon>Planctomycetaceae</taxon>
        <taxon>Thalassoglobus</taxon>
    </lineage>
</organism>
<evidence type="ECO:0000313" key="2">
    <source>
        <dbReference type="Proteomes" id="UP000315724"/>
    </source>
</evidence>
<sequence length="195" mass="22283">MSTTPGLECNHWIRLTSIMNFHEFEREKIFRGIWDSVSIARPVPYTLFTFGDSDLEYYLIVDSEQPHQPVEVSRGVVKVARPVLITPENSHPEFRNFFEDNEFGGMVDFLMSRTAAFSNLQIENHKQKAELLSDSVEEIVARLNKTLDDQDEDRIAILTAPYKLGGVAVLKYATDRIIESAAGNIQEFREKGFLP</sequence>